<comment type="caution">
    <text evidence="2">The sequence shown here is derived from an EMBL/GenBank/DDBJ whole genome shotgun (WGS) entry which is preliminary data.</text>
</comment>
<organism evidence="2 3">
    <name type="scientific">Bifidobacterium longum subsp. infantis</name>
    <dbReference type="NCBI Taxonomy" id="1682"/>
    <lineage>
        <taxon>Bacteria</taxon>
        <taxon>Bacillati</taxon>
        <taxon>Actinomycetota</taxon>
        <taxon>Actinomycetes</taxon>
        <taxon>Bifidobacteriales</taxon>
        <taxon>Bifidobacteriaceae</taxon>
        <taxon>Bifidobacterium</taxon>
    </lineage>
</organism>
<name>A0A4S5BEA5_BIFLI</name>
<protein>
    <submittedName>
        <fullName evidence="2">Uncharacterized protein</fullName>
    </submittedName>
</protein>
<proteinExistence type="predicted"/>
<evidence type="ECO:0000313" key="2">
    <source>
        <dbReference type="EMBL" id="THJ30584.1"/>
    </source>
</evidence>
<dbReference type="EMBL" id="SSWL01000001">
    <property type="protein sequence ID" value="THJ30584.1"/>
    <property type="molecule type" value="Genomic_DNA"/>
</dbReference>
<sequence>MIPAVDRHPSRGSDSVRVPPGGWRTLRQPPVCIRGWAIGARRRTVVRNGAQWRPADIYLR</sequence>
<reference evidence="2 3" key="1">
    <citation type="submission" date="2019-04" db="EMBL/GenBank/DDBJ databases">
        <title>Genome Announcement To Ensure Probiotic Safety of Bifidobacterium longum subsp infantis UBBI-01.</title>
        <authorList>
            <person name="Sulthana A."/>
            <person name="Lakshmi S.G."/>
            <person name="Madempudi R.S."/>
        </authorList>
    </citation>
    <scope>NUCLEOTIDE SEQUENCE [LARGE SCALE GENOMIC DNA]</scope>
    <source>
        <strain evidence="2 3">UBBI-01</strain>
    </source>
</reference>
<evidence type="ECO:0000256" key="1">
    <source>
        <dbReference type="SAM" id="MobiDB-lite"/>
    </source>
</evidence>
<dbReference type="AlphaFoldDB" id="A0A4S5BEA5"/>
<gene>
    <name evidence="2" type="ORF">E6L38_00595</name>
</gene>
<feature type="compositionally biased region" description="Basic and acidic residues" evidence="1">
    <location>
        <begin position="1"/>
        <end position="11"/>
    </location>
</feature>
<evidence type="ECO:0000313" key="3">
    <source>
        <dbReference type="Proteomes" id="UP000306697"/>
    </source>
</evidence>
<dbReference type="Proteomes" id="UP000306697">
    <property type="component" value="Unassembled WGS sequence"/>
</dbReference>
<accession>A0A4S5BEA5</accession>
<feature type="region of interest" description="Disordered" evidence="1">
    <location>
        <begin position="1"/>
        <end position="22"/>
    </location>
</feature>